<evidence type="ECO:0000256" key="8">
    <source>
        <dbReference type="ARBA" id="ARBA00022824"/>
    </source>
</evidence>
<evidence type="ECO:0000256" key="10">
    <source>
        <dbReference type="ARBA" id="ARBA00022989"/>
    </source>
</evidence>
<evidence type="ECO:0000313" key="18">
    <source>
        <dbReference type="Proteomes" id="UP000265140"/>
    </source>
</evidence>
<evidence type="ECO:0000256" key="7">
    <source>
        <dbReference type="ARBA" id="ARBA00022692"/>
    </source>
</evidence>
<evidence type="ECO:0000256" key="15">
    <source>
        <dbReference type="RuleBase" id="RU363063"/>
    </source>
</evidence>
<evidence type="ECO:0000256" key="16">
    <source>
        <dbReference type="SAM" id="SignalP"/>
    </source>
</evidence>
<sequence length="495" mass="54800">MRSLALLLIPCVVAVVLHLWFGTNRSSSSSENNSGDQSGLGKVMVGVVSARQHYDQRQAIRQTWGRNVQDQPLHPHRMQVKFIIGKHGCSIPVEDREDPYSCSLLNLTGPVPGEEEGDVEAVRLSDPSVLTPGEVSSMALDFKVLHPVVITRLGAFPSGAHLGIKGNVTVRLLQLEQQEAVVTALFSSVSPGTRVNGIWYKPVEQFILPKGFEGSLVWESRDSAGLTTISSSIVQLNTGGGVLKFFSISEGTLPHRSALGFPGVAGGFMFRIYDMDVLSEVLRGRVGRFQAHGFQLQGEDRALEQESLQYGDMVFVDVVDTYRNVPSKLLQFYKWSLGNAVFDLLLKTDDDCYIDVDQVLMKIDQKGLKRQNFWWGNFRQSWAVDRVGKWQELEYTSPAYPAFACGSGYVASRDLVRWLASNAENLKAYQGEDVSMGIWMAAVGPQKYQDSGWLCEKECYQDMLSSPQLSPQELRSLWDSKRACGDPCGCPSGPS</sequence>
<dbReference type="GO" id="GO:0005783">
    <property type="term" value="C:endoplasmic reticulum"/>
    <property type="evidence" value="ECO:0007669"/>
    <property type="project" value="UniProtKB-SubCell"/>
</dbReference>
<evidence type="ECO:0000256" key="5">
    <source>
        <dbReference type="ARBA" id="ARBA00022676"/>
    </source>
</evidence>
<keyword evidence="5 15" id="KW-0328">Glycosyltransferase</keyword>
<comment type="similarity">
    <text evidence="4 15">Belongs to the glycosyltransferase 31 family.</text>
</comment>
<organism evidence="17 18">
    <name type="scientific">Esox lucius</name>
    <name type="common">Northern pike</name>
    <dbReference type="NCBI Taxonomy" id="8010"/>
    <lineage>
        <taxon>Eukaryota</taxon>
        <taxon>Metazoa</taxon>
        <taxon>Chordata</taxon>
        <taxon>Craniata</taxon>
        <taxon>Vertebrata</taxon>
        <taxon>Euteleostomi</taxon>
        <taxon>Actinopterygii</taxon>
        <taxon>Neopterygii</taxon>
        <taxon>Teleostei</taxon>
        <taxon>Protacanthopterygii</taxon>
        <taxon>Esociformes</taxon>
        <taxon>Esocidae</taxon>
        <taxon>Esox</taxon>
    </lineage>
</organism>
<evidence type="ECO:0000313" key="17">
    <source>
        <dbReference type="Ensembl" id="ENSELUP00000019123.1"/>
    </source>
</evidence>
<reference evidence="17" key="2">
    <citation type="submission" date="2020-02" db="EMBL/GenBank/DDBJ databases">
        <title>Esox lucius (northern pike) genome, fEsoLuc1, primary haplotype.</title>
        <authorList>
            <person name="Myers G."/>
            <person name="Karagic N."/>
            <person name="Meyer A."/>
            <person name="Pippel M."/>
            <person name="Reichard M."/>
            <person name="Winkler S."/>
            <person name="Tracey A."/>
            <person name="Sims Y."/>
            <person name="Howe K."/>
            <person name="Rhie A."/>
            <person name="Formenti G."/>
            <person name="Durbin R."/>
            <person name="Fedrigo O."/>
            <person name="Jarvis E.D."/>
        </authorList>
    </citation>
    <scope>NUCLEOTIDE SEQUENCE [LARGE SCALE GENOMIC DNA]</scope>
</reference>
<evidence type="ECO:0000256" key="14">
    <source>
        <dbReference type="ARBA" id="ARBA00047667"/>
    </source>
</evidence>
<dbReference type="Ensembl" id="ENSELUT00000029188.3">
    <property type="protein sequence ID" value="ENSELUP00000019123.1"/>
    <property type="gene ID" value="ENSELUG00000018493.3"/>
</dbReference>
<dbReference type="EC" id="2.4.1.-" evidence="15"/>
<dbReference type="GO" id="GO:0006493">
    <property type="term" value="P:protein O-linked glycosylation"/>
    <property type="evidence" value="ECO:0007669"/>
    <property type="project" value="TreeGrafter"/>
</dbReference>
<evidence type="ECO:0000256" key="1">
    <source>
        <dbReference type="ARBA" id="ARBA00004240"/>
    </source>
</evidence>
<evidence type="ECO:0000256" key="13">
    <source>
        <dbReference type="ARBA" id="ARBA00023180"/>
    </source>
</evidence>
<evidence type="ECO:0000256" key="6">
    <source>
        <dbReference type="ARBA" id="ARBA00022679"/>
    </source>
</evidence>
<dbReference type="PANTHER" id="PTHR11214">
    <property type="entry name" value="BETA-1,3-N-ACETYLGLUCOSAMINYLTRANSFERASE"/>
    <property type="match status" value="1"/>
</dbReference>
<dbReference type="OrthoDB" id="2139606at2759"/>
<keyword evidence="16" id="KW-0732">Signal</keyword>
<feature type="chain" id="PRO_5018175214" description="Hexosyltransferase" evidence="16">
    <location>
        <begin position="27"/>
        <end position="495"/>
    </location>
</feature>
<dbReference type="FunCoup" id="A0A3P8YSK1">
    <property type="interactions" value="759"/>
</dbReference>
<dbReference type="InterPro" id="IPR002659">
    <property type="entry name" value="Glyco_trans_31"/>
</dbReference>
<evidence type="ECO:0000256" key="11">
    <source>
        <dbReference type="ARBA" id="ARBA00023034"/>
    </source>
</evidence>
<name>A0A3P8YSK1_ESOLU</name>
<dbReference type="OMA" id="GKWAEHD"/>
<accession>A0A3P8YSK1</accession>
<keyword evidence="18" id="KW-1185">Reference proteome</keyword>
<dbReference type="FunFam" id="3.90.550.50:FF:000013">
    <property type="entry name" value="Hexosyltransferase"/>
    <property type="match status" value="1"/>
</dbReference>
<dbReference type="Proteomes" id="UP000265140">
    <property type="component" value="Chromosome 5"/>
</dbReference>
<dbReference type="Bgee" id="ENSELUG00000018493">
    <property type="expression patterns" value="Expressed in bone element and 15 other cell types or tissues"/>
</dbReference>
<dbReference type="GeneID" id="105006091"/>
<dbReference type="PANTHER" id="PTHR11214:SF219">
    <property type="entry name" value="UDP-GALNAC:BETA-1,3-N-ACETYLGALACTOSAMINYLTRANSFERASE 2"/>
    <property type="match status" value="1"/>
</dbReference>
<keyword evidence="12" id="KW-0472">Membrane</keyword>
<feature type="signal peptide" evidence="16">
    <location>
        <begin position="1"/>
        <end position="26"/>
    </location>
</feature>
<dbReference type="KEGG" id="els:105006091"/>
<proteinExistence type="inferred from homology"/>
<evidence type="ECO:0000256" key="9">
    <source>
        <dbReference type="ARBA" id="ARBA00022968"/>
    </source>
</evidence>
<keyword evidence="9" id="KW-0735">Signal-anchor</keyword>
<keyword evidence="7" id="KW-0812">Transmembrane</keyword>
<keyword evidence="13" id="KW-0325">Glycoprotein</keyword>
<dbReference type="Gene3D" id="3.90.550.50">
    <property type="match status" value="1"/>
</dbReference>
<dbReference type="GeneTree" id="ENSGT00940000156562"/>
<comment type="catalytic activity">
    <reaction evidence="14">
        <text>3-O-(N-acetyl-beta-D-glucosaminyl-(1-&gt;4)-alpha-D-mannosyl)-L-threonyl-[protein] + UDP-N-acetyl-alpha-D-galactosamine = 3-O-[beta-D-GalNAc-(1-&gt;3)-beta-D-GlcNAc-(1-&gt;4)-alpha-D-Man]-L-Thr-[protein] + UDP + H(+)</text>
        <dbReference type="Rhea" id="RHEA:37667"/>
        <dbReference type="Rhea" id="RHEA-COMP:13308"/>
        <dbReference type="Rhea" id="RHEA-COMP:13618"/>
        <dbReference type="ChEBI" id="CHEBI:15378"/>
        <dbReference type="ChEBI" id="CHEBI:58223"/>
        <dbReference type="ChEBI" id="CHEBI:67138"/>
        <dbReference type="ChEBI" id="CHEBI:136709"/>
        <dbReference type="ChEBI" id="CHEBI:137540"/>
        <dbReference type="EC" id="2.4.1.313"/>
    </reaction>
</comment>
<reference evidence="17" key="3">
    <citation type="submission" date="2025-08" db="UniProtKB">
        <authorList>
            <consortium name="Ensembl"/>
        </authorList>
    </citation>
    <scope>IDENTIFICATION</scope>
</reference>
<dbReference type="AlphaFoldDB" id="A0A3P8YSK1"/>
<evidence type="ECO:0000256" key="4">
    <source>
        <dbReference type="ARBA" id="ARBA00008661"/>
    </source>
</evidence>
<evidence type="ECO:0000256" key="2">
    <source>
        <dbReference type="ARBA" id="ARBA00004323"/>
    </source>
</evidence>
<comment type="subcellular location">
    <subcellularLocation>
        <location evidence="1">Endoplasmic reticulum</location>
    </subcellularLocation>
    <subcellularLocation>
        <location evidence="2 15">Golgi apparatus membrane</location>
        <topology evidence="2 15">Single-pass type II membrane protein</topology>
    </subcellularLocation>
</comment>
<dbReference type="GO" id="GO:0000139">
    <property type="term" value="C:Golgi membrane"/>
    <property type="evidence" value="ECO:0007669"/>
    <property type="project" value="UniProtKB-SubCell"/>
</dbReference>
<reference evidence="18" key="1">
    <citation type="journal article" date="2014" name="PLoS ONE">
        <title>The genome and linkage map of the northern pike (Esox lucius): conserved synteny revealed between the salmonid sister group and the Neoteleostei.</title>
        <authorList>
            <person name="Rondeau E.B."/>
            <person name="Minkley D.R."/>
            <person name="Leong J.S."/>
            <person name="Messmer A.M."/>
            <person name="Jantzen J.R."/>
            <person name="von Schalburg K.R."/>
            <person name="Lemon C."/>
            <person name="Bird N.H."/>
            <person name="Koop B.F."/>
        </authorList>
    </citation>
    <scope>NUCLEOTIDE SEQUENCE</scope>
</reference>
<keyword evidence="10" id="KW-1133">Transmembrane helix</keyword>
<dbReference type="STRING" id="8010.ENSELUP00000019123"/>
<comment type="pathway">
    <text evidence="3">Protein modification; protein glycosylation.</text>
</comment>
<keyword evidence="8" id="KW-0256">Endoplasmic reticulum</keyword>
<dbReference type="GO" id="GO:0016758">
    <property type="term" value="F:hexosyltransferase activity"/>
    <property type="evidence" value="ECO:0007669"/>
    <property type="project" value="InterPro"/>
</dbReference>
<keyword evidence="6" id="KW-0808">Transferase</keyword>
<protein>
    <recommendedName>
        <fullName evidence="15">Hexosyltransferase</fullName>
        <ecNumber evidence="15">2.4.1.-</ecNumber>
    </recommendedName>
</protein>
<dbReference type="Pfam" id="PF01762">
    <property type="entry name" value="Galactosyl_T"/>
    <property type="match status" value="1"/>
</dbReference>
<dbReference type="InParanoid" id="A0A3P8YSK1"/>
<dbReference type="RefSeq" id="XP_034148107.1">
    <property type="nucleotide sequence ID" value="XM_034292216.1"/>
</dbReference>
<keyword evidence="11 15" id="KW-0333">Golgi apparatus</keyword>
<evidence type="ECO:0000256" key="12">
    <source>
        <dbReference type="ARBA" id="ARBA00023136"/>
    </source>
</evidence>
<dbReference type="GO" id="GO:0008194">
    <property type="term" value="F:UDP-glycosyltransferase activity"/>
    <property type="evidence" value="ECO:0007669"/>
    <property type="project" value="TreeGrafter"/>
</dbReference>
<evidence type="ECO:0000256" key="3">
    <source>
        <dbReference type="ARBA" id="ARBA00004922"/>
    </source>
</evidence>
<reference evidence="17" key="4">
    <citation type="submission" date="2025-09" db="UniProtKB">
        <authorList>
            <consortium name="Ensembl"/>
        </authorList>
    </citation>
    <scope>IDENTIFICATION</scope>
</reference>
<gene>
    <name evidence="17" type="primary">B3GALNT2</name>
</gene>